<protein>
    <recommendedName>
        <fullName evidence="8">Integrase catalytic domain-containing protein</fullName>
    </recommendedName>
</protein>
<keyword evidence="7" id="KW-0175">Coiled coil</keyword>
<dbReference type="PROSITE" id="PS50994">
    <property type="entry name" value="INTEGRASE"/>
    <property type="match status" value="1"/>
</dbReference>
<dbReference type="InterPro" id="IPR040676">
    <property type="entry name" value="DUF5641"/>
</dbReference>
<organism evidence="9">
    <name type="scientific">Cacopsylla melanoneura</name>
    <dbReference type="NCBI Taxonomy" id="428564"/>
    <lineage>
        <taxon>Eukaryota</taxon>
        <taxon>Metazoa</taxon>
        <taxon>Ecdysozoa</taxon>
        <taxon>Arthropoda</taxon>
        <taxon>Hexapoda</taxon>
        <taxon>Insecta</taxon>
        <taxon>Pterygota</taxon>
        <taxon>Neoptera</taxon>
        <taxon>Paraneoptera</taxon>
        <taxon>Hemiptera</taxon>
        <taxon>Sternorrhyncha</taxon>
        <taxon>Psylloidea</taxon>
        <taxon>Psyllidae</taxon>
        <taxon>Psyllinae</taxon>
        <taxon>Cacopsylla</taxon>
    </lineage>
</organism>
<feature type="domain" description="Integrase catalytic" evidence="8">
    <location>
        <begin position="1533"/>
        <end position="1723"/>
    </location>
</feature>
<accession>A0A8D8UH14</accession>
<keyword evidence="4" id="KW-0255">Endonuclease</keyword>
<evidence type="ECO:0000313" key="9">
    <source>
        <dbReference type="EMBL" id="CAG6704467.1"/>
    </source>
</evidence>
<dbReference type="SUPFAM" id="SSF56672">
    <property type="entry name" value="DNA/RNA polymerases"/>
    <property type="match status" value="1"/>
</dbReference>
<sequence length="1855" mass="213469">MAERYERVLNRARKNLTNTNNEIKKDYRIKDVDEDNFHMFKRALEEINTSYAEFSKAREEYEDILEDASVESVSNEDEVMLTSSKKTLRILNAKIDKYVEERQRADEKEQRERQLSDEKEMRVRRLAEELALKDRERADDRMLRERQLADELVIKQSEIESKERIELEKLRLTAATTSSSASSATTTASEETRQLATTNLPKITLPTFSGDVSHFQEFWDCFNAAVDSRSDLNNSVKLTYLKSVLSGQAASLVFGLRITDDNYQIAKNILLERYDIPQLVTSKLFKELMNLKPLSTRTSDVHKFYTEVEMRLKLLESHNCNIEHAILRDHLFELVSYSTQNKLVEEKGVHITVQSIRESINKELRLSQIREAFQYHPGESVSVSKVNQGHRQINPYFRGVGNKSYLPTTSALVSSNVSAAITYPCVFCNSDKHANYECNKYRSVDERRQRMLDRCFLCLSQSHFFGNCPVRNRTSCYYCKQIGHHNSAICPKQFGGGKHVNNNTRQTVSNQLKPMSSTKHVQDKSLVTIRNNDAFPKEESCSVSNSGEMTLCAKNGIQTRVYLQTATIKLINPKTNVTQKVRAVLDSGATSSYISQQLFDSLGLKREYTKQVNVYTFGQSSSRSMVVQGAKIMMEDKVGKSYNLEVSVVPTIVGNTKRELCEVEWIRELKKQYELADEYYEAGNDETFHLLLGNDYYSSIMLDDKKIQILENMYLVNTVFGYVLSGKMQFVCESNSVQVNHTNLFIRMDDPLHYLQDIRTFWDLDVIGIRDNPHISDDDMALQHFDEHIKYVNKRYHVSLPWKDNEDKHNIQTNFGLALGRLTSVLRRHRNDGILEVCKDTFENQLQSGILEKVDDVYKTQDCHYLPFHAVCRSESETTKVRFVMDASAKQNKSKPSLNELLYRGPVLLENLCSILLRFRLYKYGLIGDIEKAFLNVGLNAEDRDYTRILWVKDTSSPASKDNLVAYRHTRIPFGVSSSPFLLAGVLDSHLSKYGGKNFKLTSNLKQDIYVDNLITGLNESCKIVEFIGKSREIFQEASFNLRCWSTNYKGNDFENLPKDLKSESKIQNVLGLGWNVDTDCLNVKQNYENCTTGKITKRVMLSCYGAVYDVLGFWGPVLVPLKVLIQKSWNETKEWDKEVSDEDRKKFSDIERDIQLISTYDIPRLVSFVSEGTRYEFHGFSDACMSAYSAVIYLRCVNSGNVISNLVFSKVRIAPKDKPSLPRLELLGLLIAYRSLVFVSKSMGLPVSEYFMWCDSQCVLHWLKSNKVLPTFVKNRVNEIRSNNLNIQFKYVPTSDNSADILCRGMGASKLRNCTKWWNGPLWLSQTPDHWPNIHIDSFSETHEQEEVVDFDLLVKTKPVSKPIPDFDETQYSSFNKLVNDTCVARRDCAVVSSISLEEFTTARTDWLKYLQGKYFHETKQSLENGKRDSLSLNLGLELDPNGILICKGRFAEFKTEGENPFPVLLPKKDHLTQIIVMDIHVKCCHLGTNQTLATLRNDYWLPSGRSEVKSILRLCETCRKYNCKPYETPEFSAYPNYRLQKNLAFTHSAVDYFGPLHVKDGKSQSRSVWCLLFTCLTTRAVHFELVNSESSNDALLAFRRFIARTGGCRTLLSDNAAQFQLLKKSFEHVYEHGESNCVLNENKIEFRFTPALSPWAGGCFERLISITKQCLRKMIGTLTLTMCQLNTLLVEIQHVINSRPLGYFGDEDFIVTPNHFIGIKRDNFLPDVSSCGIPKNSGNLCNLVREWKKGNEYLEAFWRKWSSQYIQSLRERNDTRWKSGRDCKRVPKVGDVVLVRQPRKKNREMWPHGKVTKLYFGRDEKVRHVDVKLPNGIVVSRPVSWLYPFECDDNHSD</sequence>
<dbReference type="InterPro" id="IPR012337">
    <property type="entry name" value="RNaseH-like_sf"/>
</dbReference>
<evidence type="ECO:0000256" key="4">
    <source>
        <dbReference type="ARBA" id="ARBA00022759"/>
    </source>
</evidence>
<dbReference type="PANTHER" id="PTHR47331">
    <property type="entry name" value="PHD-TYPE DOMAIN-CONTAINING PROTEIN"/>
    <property type="match status" value="1"/>
</dbReference>
<keyword evidence="6" id="KW-0695">RNA-directed DNA polymerase</keyword>
<dbReference type="GO" id="GO:0015074">
    <property type="term" value="P:DNA integration"/>
    <property type="evidence" value="ECO:0007669"/>
    <property type="project" value="InterPro"/>
</dbReference>
<evidence type="ECO:0000256" key="6">
    <source>
        <dbReference type="ARBA" id="ARBA00022918"/>
    </source>
</evidence>
<dbReference type="InterPro" id="IPR005312">
    <property type="entry name" value="DUF1759"/>
</dbReference>
<dbReference type="PANTHER" id="PTHR47331:SF5">
    <property type="entry name" value="RIBONUCLEASE H"/>
    <property type="match status" value="1"/>
</dbReference>
<dbReference type="Pfam" id="PF03564">
    <property type="entry name" value="DUF1759"/>
    <property type="match status" value="1"/>
</dbReference>
<dbReference type="Gene3D" id="1.10.340.70">
    <property type="match status" value="1"/>
</dbReference>
<name>A0A8D8UH14_9HEMI</name>
<dbReference type="InterPro" id="IPR008042">
    <property type="entry name" value="Retrotrans_Pao"/>
</dbReference>
<dbReference type="SUPFAM" id="SSF53098">
    <property type="entry name" value="Ribonuclease H-like"/>
    <property type="match status" value="1"/>
</dbReference>
<keyword evidence="1" id="KW-0808">Transferase</keyword>
<keyword evidence="5" id="KW-0378">Hydrolase</keyword>
<dbReference type="InterPro" id="IPR001584">
    <property type="entry name" value="Integrase_cat-core"/>
</dbReference>
<dbReference type="GO" id="GO:0004519">
    <property type="term" value="F:endonuclease activity"/>
    <property type="evidence" value="ECO:0007669"/>
    <property type="project" value="UniProtKB-KW"/>
</dbReference>
<evidence type="ECO:0000256" key="5">
    <source>
        <dbReference type="ARBA" id="ARBA00022801"/>
    </source>
</evidence>
<keyword evidence="2" id="KW-0548">Nucleotidyltransferase</keyword>
<dbReference type="GO" id="GO:0003964">
    <property type="term" value="F:RNA-directed DNA polymerase activity"/>
    <property type="evidence" value="ECO:0007669"/>
    <property type="project" value="UniProtKB-KW"/>
</dbReference>
<dbReference type="Pfam" id="PF17921">
    <property type="entry name" value="Integrase_H2C2"/>
    <property type="match status" value="1"/>
</dbReference>
<evidence type="ECO:0000256" key="2">
    <source>
        <dbReference type="ARBA" id="ARBA00022695"/>
    </source>
</evidence>
<feature type="coiled-coil region" evidence="7">
    <location>
        <begin position="51"/>
        <end position="118"/>
    </location>
</feature>
<dbReference type="Gene3D" id="4.10.60.10">
    <property type="entry name" value="Zinc finger, CCHC-type"/>
    <property type="match status" value="1"/>
</dbReference>
<dbReference type="Gene3D" id="2.40.70.10">
    <property type="entry name" value="Acid Proteases"/>
    <property type="match status" value="1"/>
</dbReference>
<evidence type="ECO:0000256" key="7">
    <source>
        <dbReference type="SAM" id="Coils"/>
    </source>
</evidence>
<dbReference type="EMBL" id="HBUF01341685">
    <property type="protein sequence ID" value="CAG6704467.1"/>
    <property type="molecule type" value="Transcribed_RNA"/>
</dbReference>
<dbReference type="GO" id="GO:0004190">
    <property type="term" value="F:aspartic-type endopeptidase activity"/>
    <property type="evidence" value="ECO:0007669"/>
    <property type="project" value="InterPro"/>
</dbReference>
<keyword evidence="3" id="KW-0540">Nuclease</keyword>
<dbReference type="PROSITE" id="PS00141">
    <property type="entry name" value="ASP_PROTEASE"/>
    <property type="match status" value="1"/>
</dbReference>
<evidence type="ECO:0000259" key="8">
    <source>
        <dbReference type="PROSITE" id="PS50994"/>
    </source>
</evidence>
<dbReference type="InterPro" id="IPR036397">
    <property type="entry name" value="RNaseH_sf"/>
</dbReference>
<dbReference type="Gene3D" id="3.30.420.10">
    <property type="entry name" value="Ribonuclease H-like superfamily/Ribonuclease H"/>
    <property type="match status" value="1"/>
</dbReference>
<dbReference type="GO" id="GO:0042575">
    <property type="term" value="C:DNA polymerase complex"/>
    <property type="evidence" value="ECO:0007669"/>
    <property type="project" value="UniProtKB-ARBA"/>
</dbReference>
<dbReference type="InterPro" id="IPR041588">
    <property type="entry name" value="Integrase_H2C2"/>
</dbReference>
<dbReference type="InterPro" id="IPR001969">
    <property type="entry name" value="Aspartic_peptidase_AS"/>
</dbReference>
<evidence type="ECO:0000256" key="1">
    <source>
        <dbReference type="ARBA" id="ARBA00022679"/>
    </source>
</evidence>
<dbReference type="InterPro" id="IPR043502">
    <property type="entry name" value="DNA/RNA_pol_sf"/>
</dbReference>
<dbReference type="Pfam" id="PF13650">
    <property type="entry name" value="Asp_protease_2"/>
    <property type="match status" value="1"/>
</dbReference>
<reference evidence="9" key="1">
    <citation type="submission" date="2021-05" db="EMBL/GenBank/DDBJ databases">
        <authorList>
            <person name="Alioto T."/>
            <person name="Alioto T."/>
            <person name="Gomez Garrido J."/>
        </authorList>
    </citation>
    <scope>NUCLEOTIDE SEQUENCE</scope>
</reference>
<evidence type="ECO:0000256" key="3">
    <source>
        <dbReference type="ARBA" id="ARBA00022722"/>
    </source>
</evidence>
<dbReference type="InterPro" id="IPR021109">
    <property type="entry name" value="Peptidase_aspartic_dom_sf"/>
</dbReference>
<dbReference type="CDD" id="cd22249">
    <property type="entry name" value="UDM1_RNF168_RNF169-like"/>
    <property type="match status" value="1"/>
</dbReference>
<dbReference type="Pfam" id="PF05380">
    <property type="entry name" value="Peptidase_A17"/>
    <property type="match status" value="1"/>
</dbReference>
<dbReference type="CDD" id="cd00303">
    <property type="entry name" value="retropepsin_like"/>
    <property type="match status" value="1"/>
</dbReference>
<dbReference type="GO" id="GO:0003676">
    <property type="term" value="F:nucleic acid binding"/>
    <property type="evidence" value="ECO:0007669"/>
    <property type="project" value="InterPro"/>
</dbReference>
<dbReference type="Pfam" id="PF18701">
    <property type="entry name" value="DUF5641"/>
    <property type="match status" value="1"/>
</dbReference>
<proteinExistence type="predicted"/>
<dbReference type="GO" id="GO:0006508">
    <property type="term" value="P:proteolysis"/>
    <property type="evidence" value="ECO:0007669"/>
    <property type="project" value="InterPro"/>
</dbReference>